<reference evidence="2 3" key="1">
    <citation type="submission" date="2018-11" db="EMBL/GenBank/DDBJ databases">
        <authorList>
            <consortium name="Pathogen Informatics"/>
        </authorList>
    </citation>
    <scope>NUCLEOTIDE SEQUENCE [LARGE SCALE GENOMIC DNA]</scope>
</reference>
<dbReference type="AlphaFoldDB" id="A0A3P7L824"/>
<protein>
    <submittedName>
        <fullName evidence="2">Uncharacterized protein</fullName>
    </submittedName>
</protein>
<accession>A0A3P7L824</accession>
<evidence type="ECO:0000313" key="2">
    <source>
        <dbReference type="EMBL" id="VDN13545.1"/>
    </source>
</evidence>
<feature type="transmembrane region" description="Helical" evidence="1">
    <location>
        <begin position="62"/>
        <end position="83"/>
    </location>
</feature>
<proteinExistence type="predicted"/>
<name>A0A3P7L824_DIBLA</name>
<sequence length="88" mass="9367">MWMSIGGVLRNTIADVPGRPPSVEACLVPGDTTPAPNMSTLMTSTSAPQLRDRGFSFYDMSFLWLTSVAMLIGFVVASLVSLVSGTLK</sequence>
<dbReference type="Proteomes" id="UP000281553">
    <property type="component" value="Unassembled WGS sequence"/>
</dbReference>
<organism evidence="2 3">
    <name type="scientific">Dibothriocephalus latus</name>
    <name type="common">Fish tapeworm</name>
    <name type="synonym">Diphyllobothrium latum</name>
    <dbReference type="NCBI Taxonomy" id="60516"/>
    <lineage>
        <taxon>Eukaryota</taxon>
        <taxon>Metazoa</taxon>
        <taxon>Spiralia</taxon>
        <taxon>Lophotrochozoa</taxon>
        <taxon>Platyhelminthes</taxon>
        <taxon>Cestoda</taxon>
        <taxon>Eucestoda</taxon>
        <taxon>Diphyllobothriidea</taxon>
        <taxon>Diphyllobothriidae</taxon>
        <taxon>Dibothriocephalus</taxon>
    </lineage>
</organism>
<gene>
    <name evidence="2" type="ORF">DILT_LOCUS9376</name>
</gene>
<dbReference type="EMBL" id="UYRU01056671">
    <property type="protein sequence ID" value="VDN13545.1"/>
    <property type="molecule type" value="Genomic_DNA"/>
</dbReference>
<evidence type="ECO:0000256" key="1">
    <source>
        <dbReference type="SAM" id="Phobius"/>
    </source>
</evidence>
<keyword evidence="3" id="KW-1185">Reference proteome</keyword>
<keyword evidence="1" id="KW-0472">Membrane</keyword>
<evidence type="ECO:0000313" key="3">
    <source>
        <dbReference type="Proteomes" id="UP000281553"/>
    </source>
</evidence>
<keyword evidence="1" id="KW-1133">Transmembrane helix</keyword>
<keyword evidence="1" id="KW-0812">Transmembrane</keyword>